<dbReference type="PANTHER" id="PTHR43002">
    <property type="entry name" value="GLYCOGEN DEBRANCHING ENZYME"/>
    <property type="match status" value="1"/>
</dbReference>
<dbReference type="InterPro" id="IPR017853">
    <property type="entry name" value="GH"/>
</dbReference>
<evidence type="ECO:0000256" key="3">
    <source>
        <dbReference type="ARBA" id="ARBA00023295"/>
    </source>
</evidence>
<dbReference type="AlphaFoldDB" id="A0A2S9YEA4"/>
<dbReference type="InterPro" id="IPR014756">
    <property type="entry name" value="Ig_E-set"/>
</dbReference>
<dbReference type="SMART" id="SM00642">
    <property type="entry name" value="Aamy"/>
    <property type="match status" value="1"/>
</dbReference>
<dbReference type="GO" id="GO:0005980">
    <property type="term" value="P:glycogen catabolic process"/>
    <property type="evidence" value="ECO:0007669"/>
    <property type="project" value="InterPro"/>
</dbReference>
<evidence type="ECO:0000313" key="5">
    <source>
        <dbReference type="EMBL" id="PRQ03435.1"/>
    </source>
</evidence>
<dbReference type="InterPro" id="IPR006047">
    <property type="entry name" value="GH13_cat_dom"/>
</dbReference>
<sequence length="697" mass="76873">MARELEAGQPDPLGATVRDGGVNFAIVSRHATRVELCTFDAGGHERRMPLPARSGDVHHGFLPGAGPGLVYGFRAHGPYAPREGHRFNPHKLLLDPYAREIVGRFEWREVHFGYRRGQPDTEPDPRDNAAAMLKARVAAPLEQRPNSAAELRVPIAETILYELHVKGLTKQHPEVPEPLRGTYAGLGHRACLDHLRGLGVTTLSLLPVHYCVPELHLDPLGLTNYWGYNTLGFFCPDPRLSSNPNDPSATRAEFRAMVAAVHEAGLEVVLDVVFNHTAEGDERGPTSSFRGLDNALYYRLDPEDRAKQLNWTGCGNTLDFGQPAVIRLVLDSLRYWVKDMGVDGFRFDLAPIVGRSGPGGFDPRSPFFTALEHDPVLARAKLIAEPWDLGPDGYALGRFPGRFLEWNDRFRDGVRRLWLRRDLGRGELARRVAGSSDRFDHGGRLPSASVNFIAAHDGFTLADLLSYARKHNHENGEDNRDGHGHEISCNCGVEGPSEDPQLLDQRRRLARALLATLFVSRGTPMLRAGDELGDSQAGNNNAYCQDNALSWVDWAGADLELLAFVRRLISVRAEHELLRRDSWLRAPDPGGAPDRLPVRWRRSDGACMTVDDWHDPRRRSLAMMLGEGDDAVLVLFNPELEVVLFALPPGPWVVVLDSAQPGALEPIACTSSRSLAAQAVAILARPSGSAMTSTPNN</sequence>
<dbReference type="SUPFAM" id="SSF51445">
    <property type="entry name" value="(Trans)glycosidases"/>
    <property type="match status" value="1"/>
</dbReference>
<evidence type="ECO:0000256" key="2">
    <source>
        <dbReference type="ARBA" id="ARBA00022801"/>
    </source>
</evidence>
<dbReference type="SUPFAM" id="SSF81296">
    <property type="entry name" value="E set domains"/>
    <property type="match status" value="1"/>
</dbReference>
<evidence type="ECO:0000313" key="6">
    <source>
        <dbReference type="Proteomes" id="UP000237968"/>
    </source>
</evidence>
<feature type="domain" description="Glycosyl hydrolase family 13 catalytic" evidence="4">
    <location>
        <begin position="158"/>
        <end position="572"/>
    </location>
</feature>
<protein>
    <submittedName>
        <fullName evidence="5">Glycogen debranching enzyme</fullName>
        <ecNumber evidence="5">3.2.1.-</ecNumber>
    </submittedName>
</protein>
<keyword evidence="2 5" id="KW-0378">Hydrolase</keyword>
<keyword evidence="6" id="KW-1185">Reference proteome</keyword>
<dbReference type="CDD" id="cd11326">
    <property type="entry name" value="AmyAc_Glg_debranch"/>
    <property type="match status" value="1"/>
</dbReference>
<dbReference type="NCBIfam" id="TIGR02100">
    <property type="entry name" value="glgX_debranch"/>
    <property type="match status" value="1"/>
</dbReference>
<comment type="caution">
    <text evidence="5">The sequence shown here is derived from an EMBL/GenBank/DDBJ whole genome shotgun (WGS) entry which is preliminary data.</text>
</comment>
<dbReference type="Pfam" id="PF02922">
    <property type="entry name" value="CBM_48"/>
    <property type="match status" value="1"/>
</dbReference>
<name>A0A2S9YEA4_9BACT</name>
<dbReference type="InterPro" id="IPR013780">
    <property type="entry name" value="Glyco_hydro_b"/>
</dbReference>
<dbReference type="EC" id="3.2.1.-" evidence="5"/>
<dbReference type="EMBL" id="PVNK01000085">
    <property type="protein sequence ID" value="PRQ03435.1"/>
    <property type="molecule type" value="Genomic_DNA"/>
</dbReference>
<dbReference type="InterPro" id="IPR004193">
    <property type="entry name" value="Glyco_hydro_13_N"/>
</dbReference>
<dbReference type="InterPro" id="IPR044505">
    <property type="entry name" value="GlgX_Isoamylase_N_E_set"/>
</dbReference>
<dbReference type="Gene3D" id="3.20.20.80">
    <property type="entry name" value="Glycosidases"/>
    <property type="match status" value="1"/>
</dbReference>
<dbReference type="InterPro" id="IPR013783">
    <property type="entry name" value="Ig-like_fold"/>
</dbReference>
<dbReference type="Gene3D" id="2.60.40.10">
    <property type="entry name" value="Immunoglobulins"/>
    <property type="match status" value="1"/>
</dbReference>
<dbReference type="SUPFAM" id="SSF51011">
    <property type="entry name" value="Glycosyl hydrolase domain"/>
    <property type="match status" value="1"/>
</dbReference>
<gene>
    <name evidence="5" type="primary">glgX</name>
    <name evidence="5" type="ORF">ENSA5_15960</name>
</gene>
<comment type="similarity">
    <text evidence="1">Belongs to the glycosyl hydrolase 13 family.</text>
</comment>
<keyword evidence="3 5" id="KW-0326">Glycosidase</keyword>
<dbReference type="CDD" id="cd02856">
    <property type="entry name" value="E_set_GDE_Isoamylase_N"/>
    <property type="match status" value="1"/>
</dbReference>
<dbReference type="Proteomes" id="UP000237968">
    <property type="component" value="Unassembled WGS sequence"/>
</dbReference>
<organism evidence="5 6">
    <name type="scientific">Enhygromyxa salina</name>
    <dbReference type="NCBI Taxonomy" id="215803"/>
    <lineage>
        <taxon>Bacteria</taxon>
        <taxon>Pseudomonadati</taxon>
        <taxon>Myxococcota</taxon>
        <taxon>Polyangia</taxon>
        <taxon>Nannocystales</taxon>
        <taxon>Nannocystaceae</taxon>
        <taxon>Enhygromyxa</taxon>
    </lineage>
</organism>
<dbReference type="InterPro" id="IPR011837">
    <property type="entry name" value="Glycogen_debranch_GlgX"/>
</dbReference>
<accession>A0A2S9YEA4</accession>
<dbReference type="Gene3D" id="2.60.40.1180">
    <property type="entry name" value="Golgi alpha-mannosidase II"/>
    <property type="match status" value="1"/>
</dbReference>
<dbReference type="GO" id="GO:0004135">
    <property type="term" value="F:amylo-alpha-1,6-glucosidase activity"/>
    <property type="evidence" value="ECO:0007669"/>
    <property type="project" value="InterPro"/>
</dbReference>
<proteinExistence type="inferred from homology"/>
<evidence type="ECO:0000259" key="4">
    <source>
        <dbReference type="SMART" id="SM00642"/>
    </source>
</evidence>
<reference evidence="5 6" key="1">
    <citation type="submission" date="2018-03" db="EMBL/GenBank/DDBJ databases">
        <title>Draft Genome Sequences of the Obligatory Marine Myxobacteria Enhygromyxa salina SWB005.</title>
        <authorList>
            <person name="Poehlein A."/>
            <person name="Moghaddam J.A."/>
            <person name="Harms H."/>
            <person name="Alanjari M."/>
            <person name="Koenig G.M."/>
            <person name="Daniel R."/>
            <person name="Schaeberle T.F."/>
        </authorList>
    </citation>
    <scope>NUCLEOTIDE SEQUENCE [LARGE SCALE GENOMIC DNA]</scope>
    <source>
        <strain evidence="5 6">SWB005</strain>
    </source>
</reference>
<evidence type="ECO:0000256" key="1">
    <source>
        <dbReference type="ARBA" id="ARBA00008061"/>
    </source>
</evidence>